<dbReference type="PROSITE" id="PS50157">
    <property type="entry name" value="ZINC_FINGER_C2H2_2"/>
    <property type="match status" value="3"/>
</dbReference>
<evidence type="ECO:0000256" key="1">
    <source>
        <dbReference type="ARBA" id="ARBA00004123"/>
    </source>
</evidence>
<feature type="region of interest" description="Disordered" evidence="13">
    <location>
        <begin position="263"/>
        <end position="287"/>
    </location>
</feature>
<sequence length="473" mass="50806">MVDHLPLGEETFLYYTGSPASDYNHNYHHGNSSLSPGVMVTDAGIYHHHHHHHQGATLSSSPFASEDDLSDSSSPRSSLCSSPESLSPSSRSSISLSAPLPSSLSLSPQSSLSSSAPMLPMGLAWESRREQRLSLLQQQAKEDGYEFPVFMDDLQDPAALLFQPTLEEIEEFLEENMEVAMEKEEEGSDGGMSPTSEDAEAESPRTIAGDLGSVSENSDQTVPVALDCSCISSSSSANKGSGAASTVPVILQIQPIQIKQEPNPSAISNTATQQAPAQQTQSQQPQAPSDIKIAQLLVNIQGQTFALVPQLVPPANVTSTSTTGSAGSSKFVRIAPVPIAAKPMGLGEGGVAVGSTAGFLIGGQKYQKSAVADLIKMHKCSFPGCNKMYTKSSHLKAHLRRHTGEKPFACTWPGCGWRFSRSDELSRHRRSHSGVKPYQCIVCEKKFARSDHLSKHLKVHRFPRSSRTGRSAN</sequence>
<dbReference type="PANTHER" id="PTHR23235">
    <property type="entry name" value="KRUEPPEL-LIKE TRANSCRIPTION FACTOR"/>
    <property type="match status" value="1"/>
</dbReference>
<dbReference type="InterPro" id="IPR036236">
    <property type="entry name" value="Znf_C2H2_sf"/>
</dbReference>
<accession>A0A667X6E5</accession>
<feature type="region of interest" description="Disordered" evidence="13">
    <location>
        <begin position="49"/>
        <end position="116"/>
    </location>
</feature>
<evidence type="ECO:0000256" key="12">
    <source>
        <dbReference type="PROSITE-ProRule" id="PRU00042"/>
    </source>
</evidence>
<dbReference type="GO" id="GO:0008270">
    <property type="term" value="F:zinc ion binding"/>
    <property type="evidence" value="ECO:0007669"/>
    <property type="project" value="UniProtKB-KW"/>
</dbReference>
<protein>
    <recommendedName>
        <fullName evidence="11">Krueppel-like factor 15</fullName>
    </recommendedName>
</protein>
<evidence type="ECO:0000256" key="8">
    <source>
        <dbReference type="ARBA" id="ARBA00023159"/>
    </source>
</evidence>
<dbReference type="GeneTree" id="ENSGT00940000156977"/>
<reference evidence="15" key="1">
    <citation type="submission" date="2019-06" db="EMBL/GenBank/DDBJ databases">
        <authorList>
            <consortium name="Wellcome Sanger Institute Data Sharing"/>
        </authorList>
    </citation>
    <scope>NUCLEOTIDE SEQUENCE [LARGE SCALE GENOMIC DNA]</scope>
</reference>
<feature type="domain" description="C2H2-type" evidence="14">
    <location>
        <begin position="438"/>
        <end position="465"/>
    </location>
</feature>
<comment type="subcellular location">
    <subcellularLocation>
        <location evidence="1">Nucleus</location>
    </subcellularLocation>
</comment>
<evidence type="ECO:0000256" key="2">
    <source>
        <dbReference type="ARBA" id="ARBA00022723"/>
    </source>
</evidence>
<evidence type="ECO:0000313" key="15">
    <source>
        <dbReference type="Ensembl" id="ENSMMDP00005009518.1"/>
    </source>
</evidence>
<keyword evidence="7" id="KW-0238">DNA-binding</keyword>
<dbReference type="GO" id="GO:0045893">
    <property type="term" value="P:positive regulation of DNA-templated transcription"/>
    <property type="evidence" value="ECO:0007669"/>
    <property type="project" value="UniProtKB-ARBA"/>
</dbReference>
<name>A0A667X6E5_9TELE</name>
<keyword evidence="2" id="KW-0479">Metal-binding</keyword>
<feature type="domain" description="C2H2-type" evidence="14">
    <location>
        <begin position="408"/>
        <end position="437"/>
    </location>
</feature>
<feature type="compositionally biased region" description="Low complexity" evidence="13">
    <location>
        <begin position="71"/>
        <end position="116"/>
    </location>
</feature>
<keyword evidence="10" id="KW-0539">Nucleus</keyword>
<dbReference type="PROSITE" id="PS00028">
    <property type="entry name" value="ZINC_FINGER_C2H2_1"/>
    <property type="match status" value="3"/>
</dbReference>
<dbReference type="CDD" id="cd21580">
    <property type="entry name" value="KLF15_N"/>
    <property type="match status" value="1"/>
</dbReference>
<evidence type="ECO:0000256" key="9">
    <source>
        <dbReference type="ARBA" id="ARBA00023163"/>
    </source>
</evidence>
<keyword evidence="8" id="KW-0010">Activator</keyword>
<dbReference type="Gene3D" id="3.30.160.60">
    <property type="entry name" value="Classic Zinc Finger"/>
    <property type="match status" value="3"/>
</dbReference>
<feature type="region of interest" description="Disordered" evidence="13">
    <location>
        <begin position="182"/>
        <end position="204"/>
    </location>
</feature>
<evidence type="ECO:0000256" key="7">
    <source>
        <dbReference type="ARBA" id="ARBA00023125"/>
    </source>
</evidence>
<feature type="domain" description="C2H2-type" evidence="14">
    <location>
        <begin position="378"/>
        <end position="407"/>
    </location>
</feature>
<evidence type="ECO:0000256" key="3">
    <source>
        <dbReference type="ARBA" id="ARBA00022737"/>
    </source>
</evidence>
<organism evidence="15 16">
    <name type="scientific">Myripristis murdjan</name>
    <name type="common">pinecone soldierfish</name>
    <dbReference type="NCBI Taxonomy" id="586833"/>
    <lineage>
        <taxon>Eukaryota</taxon>
        <taxon>Metazoa</taxon>
        <taxon>Chordata</taxon>
        <taxon>Craniata</taxon>
        <taxon>Vertebrata</taxon>
        <taxon>Euteleostomi</taxon>
        <taxon>Actinopterygii</taxon>
        <taxon>Neopterygii</taxon>
        <taxon>Teleostei</taxon>
        <taxon>Neoteleostei</taxon>
        <taxon>Acanthomorphata</taxon>
        <taxon>Holocentriformes</taxon>
        <taxon>Holocentridae</taxon>
        <taxon>Myripristis</taxon>
    </lineage>
</organism>
<evidence type="ECO:0000256" key="4">
    <source>
        <dbReference type="ARBA" id="ARBA00022771"/>
    </source>
</evidence>
<reference evidence="15" key="2">
    <citation type="submission" date="2025-08" db="UniProtKB">
        <authorList>
            <consortium name="Ensembl"/>
        </authorList>
    </citation>
    <scope>IDENTIFICATION</scope>
</reference>
<evidence type="ECO:0000256" key="13">
    <source>
        <dbReference type="SAM" id="MobiDB-lite"/>
    </source>
</evidence>
<dbReference type="Ensembl" id="ENSMMDT00005009821.1">
    <property type="protein sequence ID" value="ENSMMDP00005009518.1"/>
    <property type="gene ID" value="ENSMMDG00005005223.1"/>
</dbReference>
<keyword evidence="6" id="KW-0805">Transcription regulation</keyword>
<keyword evidence="9" id="KW-0804">Transcription</keyword>
<dbReference type="AlphaFoldDB" id="A0A667X6E5"/>
<dbReference type="FunFam" id="3.30.160.60:FF:000368">
    <property type="entry name" value="Krueppel-like factor 15"/>
    <property type="match status" value="1"/>
</dbReference>
<dbReference type="InParanoid" id="A0A667X6E5"/>
<evidence type="ECO:0000259" key="14">
    <source>
        <dbReference type="PROSITE" id="PS50157"/>
    </source>
</evidence>
<evidence type="ECO:0000313" key="16">
    <source>
        <dbReference type="Proteomes" id="UP000472263"/>
    </source>
</evidence>
<proteinExistence type="predicted"/>
<dbReference type="SUPFAM" id="SSF57667">
    <property type="entry name" value="beta-beta-alpha zinc fingers"/>
    <property type="match status" value="2"/>
</dbReference>
<dbReference type="FunFam" id="3.30.160.60:FF:000624">
    <property type="entry name" value="zinc finger protein 697"/>
    <property type="match status" value="1"/>
</dbReference>
<dbReference type="GO" id="GO:0000981">
    <property type="term" value="F:DNA-binding transcription factor activity, RNA polymerase II-specific"/>
    <property type="evidence" value="ECO:0007669"/>
    <property type="project" value="TreeGrafter"/>
</dbReference>
<evidence type="ECO:0000256" key="11">
    <source>
        <dbReference type="ARBA" id="ARBA00069427"/>
    </source>
</evidence>
<dbReference type="GO" id="GO:0000978">
    <property type="term" value="F:RNA polymerase II cis-regulatory region sequence-specific DNA binding"/>
    <property type="evidence" value="ECO:0007669"/>
    <property type="project" value="TreeGrafter"/>
</dbReference>
<evidence type="ECO:0000256" key="10">
    <source>
        <dbReference type="ARBA" id="ARBA00023242"/>
    </source>
</evidence>
<evidence type="ECO:0000256" key="6">
    <source>
        <dbReference type="ARBA" id="ARBA00023015"/>
    </source>
</evidence>
<gene>
    <name evidence="15" type="primary">KLF15</name>
    <name evidence="15" type="synonym">LOC115362756</name>
</gene>
<reference evidence="15" key="3">
    <citation type="submission" date="2025-09" db="UniProtKB">
        <authorList>
            <consortium name="Ensembl"/>
        </authorList>
    </citation>
    <scope>IDENTIFICATION</scope>
</reference>
<dbReference type="PANTHER" id="PTHR23235:SF44">
    <property type="entry name" value="KRUEPPEL-LIKE FACTOR 15"/>
    <property type="match status" value="1"/>
</dbReference>
<dbReference type="InterPro" id="IPR013087">
    <property type="entry name" value="Znf_C2H2_type"/>
</dbReference>
<keyword evidence="5" id="KW-0862">Zinc</keyword>
<dbReference type="GO" id="GO:0005654">
    <property type="term" value="C:nucleoplasm"/>
    <property type="evidence" value="ECO:0007669"/>
    <property type="project" value="UniProtKB-ARBA"/>
</dbReference>
<keyword evidence="16" id="KW-1185">Reference proteome</keyword>
<keyword evidence="4 12" id="KW-0863">Zinc-finger</keyword>
<evidence type="ECO:0000256" key="5">
    <source>
        <dbReference type="ARBA" id="ARBA00022833"/>
    </source>
</evidence>
<dbReference type="FunFam" id="3.30.160.60:FF:000018">
    <property type="entry name" value="Krueppel-like factor 15"/>
    <property type="match status" value="1"/>
</dbReference>
<dbReference type="Proteomes" id="UP000472263">
    <property type="component" value="Chromosome 7"/>
</dbReference>
<dbReference type="Pfam" id="PF00096">
    <property type="entry name" value="zf-C2H2"/>
    <property type="match status" value="3"/>
</dbReference>
<dbReference type="SMART" id="SM00355">
    <property type="entry name" value="ZnF_C2H2"/>
    <property type="match status" value="3"/>
</dbReference>
<keyword evidence="3" id="KW-0677">Repeat</keyword>